<evidence type="ECO:0000256" key="1">
    <source>
        <dbReference type="SAM" id="MobiDB-lite"/>
    </source>
</evidence>
<sequence>MAIREPGVDLSYIMLMTGHYKDNVLVDGTLEPVINNMIILEQDNPQGKKQTLLRSSDSGKLFHFSTKKNFNYKTIKWNHRLIIPPSDTVMAAAALNKGKNWDKKYLNLVKETGIEAISLPKIASFTKSQLRKPNSAPTKKGQPDPDKHYRDWYKKLGAVKFRAIPLRRTRALFFMFSNNDIFRGATIQICHES</sequence>
<feature type="compositionally biased region" description="Polar residues" evidence="1">
    <location>
        <begin position="128"/>
        <end position="137"/>
    </location>
</feature>
<organism evidence="2">
    <name type="scientific">hydrothermal vent metagenome</name>
    <dbReference type="NCBI Taxonomy" id="652676"/>
    <lineage>
        <taxon>unclassified sequences</taxon>
        <taxon>metagenomes</taxon>
        <taxon>ecological metagenomes</taxon>
    </lineage>
</organism>
<reference evidence="2" key="1">
    <citation type="submission" date="2018-06" db="EMBL/GenBank/DDBJ databases">
        <authorList>
            <person name="Zhirakovskaya E."/>
        </authorList>
    </citation>
    <scope>NUCLEOTIDE SEQUENCE</scope>
</reference>
<feature type="region of interest" description="Disordered" evidence="1">
    <location>
        <begin position="128"/>
        <end position="149"/>
    </location>
</feature>
<name>A0A3B1B5T5_9ZZZZ</name>
<proteinExistence type="predicted"/>
<evidence type="ECO:0000313" key="2">
    <source>
        <dbReference type="EMBL" id="VAX01635.1"/>
    </source>
</evidence>
<gene>
    <name evidence="2" type="ORF">MNBD_GAMMA22-2044</name>
</gene>
<dbReference type="EMBL" id="UOFS01000049">
    <property type="protein sequence ID" value="VAX01635.1"/>
    <property type="molecule type" value="Genomic_DNA"/>
</dbReference>
<protein>
    <submittedName>
        <fullName evidence="2">Uncharacterized protein</fullName>
    </submittedName>
</protein>
<dbReference type="AlphaFoldDB" id="A0A3B1B5T5"/>
<accession>A0A3B1B5T5</accession>